<reference evidence="1 2" key="1">
    <citation type="journal article" date="2019" name="Nat. Ecol. Evol.">
        <title>Megaphylogeny resolves global patterns of mushroom evolution.</title>
        <authorList>
            <person name="Varga T."/>
            <person name="Krizsan K."/>
            <person name="Foldi C."/>
            <person name="Dima B."/>
            <person name="Sanchez-Garcia M."/>
            <person name="Sanchez-Ramirez S."/>
            <person name="Szollosi G.J."/>
            <person name="Szarkandi J.G."/>
            <person name="Papp V."/>
            <person name="Albert L."/>
            <person name="Andreopoulos W."/>
            <person name="Angelini C."/>
            <person name="Antonin V."/>
            <person name="Barry K.W."/>
            <person name="Bougher N.L."/>
            <person name="Buchanan P."/>
            <person name="Buyck B."/>
            <person name="Bense V."/>
            <person name="Catcheside P."/>
            <person name="Chovatia M."/>
            <person name="Cooper J."/>
            <person name="Damon W."/>
            <person name="Desjardin D."/>
            <person name="Finy P."/>
            <person name="Geml J."/>
            <person name="Haridas S."/>
            <person name="Hughes K."/>
            <person name="Justo A."/>
            <person name="Karasinski D."/>
            <person name="Kautmanova I."/>
            <person name="Kiss B."/>
            <person name="Kocsube S."/>
            <person name="Kotiranta H."/>
            <person name="LaButti K.M."/>
            <person name="Lechner B.E."/>
            <person name="Liimatainen K."/>
            <person name="Lipzen A."/>
            <person name="Lukacs Z."/>
            <person name="Mihaltcheva S."/>
            <person name="Morgado L.N."/>
            <person name="Niskanen T."/>
            <person name="Noordeloos M.E."/>
            <person name="Ohm R.A."/>
            <person name="Ortiz-Santana B."/>
            <person name="Ovrebo C."/>
            <person name="Racz N."/>
            <person name="Riley R."/>
            <person name="Savchenko A."/>
            <person name="Shiryaev A."/>
            <person name="Soop K."/>
            <person name="Spirin V."/>
            <person name="Szebenyi C."/>
            <person name="Tomsovsky M."/>
            <person name="Tulloss R.E."/>
            <person name="Uehling J."/>
            <person name="Grigoriev I.V."/>
            <person name="Vagvolgyi C."/>
            <person name="Papp T."/>
            <person name="Martin F.M."/>
            <person name="Miettinen O."/>
            <person name="Hibbett D.S."/>
            <person name="Nagy L.G."/>
        </authorList>
    </citation>
    <scope>NUCLEOTIDE SEQUENCE [LARGE SCALE GENOMIC DNA]</scope>
    <source>
        <strain evidence="1 2">CBS 962.96</strain>
    </source>
</reference>
<evidence type="ECO:0000313" key="1">
    <source>
        <dbReference type="EMBL" id="THU78476.1"/>
    </source>
</evidence>
<gene>
    <name evidence="1" type="ORF">K435DRAFT_55350</name>
</gene>
<dbReference type="OrthoDB" id="2880777at2759"/>
<proteinExistence type="predicted"/>
<sequence length="224" mass="25216">MTRRNLTLNQRHCIMLRDRCVLALGPIKVRCRGCESYISLDKRGDYEYYPSNWEKHKRRCVKLRQLKGITKEDITKLPDLSLEELDQDPIELRTQFNIPFIPKEELLSDARQALRPRQSSLETIRPSDSAKQTPSICFFVASQPESSLASTSSCAQDQDVPQAPVSAQSSYIGMAISSTSHPKSTELFFSATSPAIPNTFTFTTSGEFYDALFRAAVALGDIQE</sequence>
<dbReference type="Proteomes" id="UP000297245">
    <property type="component" value="Unassembled WGS sequence"/>
</dbReference>
<dbReference type="AlphaFoldDB" id="A0A4S8KRR7"/>
<dbReference type="EMBL" id="ML180184">
    <property type="protein sequence ID" value="THU78476.1"/>
    <property type="molecule type" value="Genomic_DNA"/>
</dbReference>
<name>A0A4S8KRR7_DENBC</name>
<accession>A0A4S8KRR7</accession>
<organism evidence="1 2">
    <name type="scientific">Dendrothele bispora (strain CBS 962.96)</name>
    <dbReference type="NCBI Taxonomy" id="1314807"/>
    <lineage>
        <taxon>Eukaryota</taxon>
        <taxon>Fungi</taxon>
        <taxon>Dikarya</taxon>
        <taxon>Basidiomycota</taxon>
        <taxon>Agaricomycotina</taxon>
        <taxon>Agaricomycetes</taxon>
        <taxon>Agaricomycetidae</taxon>
        <taxon>Agaricales</taxon>
        <taxon>Agaricales incertae sedis</taxon>
        <taxon>Dendrothele</taxon>
    </lineage>
</organism>
<evidence type="ECO:0000313" key="2">
    <source>
        <dbReference type="Proteomes" id="UP000297245"/>
    </source>
</evidence>
<keyword evidence="2" id="KW-1185">Reference proteome</keyword>
<protein>
    <submittedName>
        <fullName evidence="1">Uncharacterized protein</fullName>
    </submittedName>
</protein>